<evidence type="ECO:0000313" key="2">
    <source>
        <dbReference type="EMBL" id="CAF9930286.1"/>
    </source>
</evidence>
<dbReference type="InterPro" id="IPR017438">
    <property type="entry name" value="ATP-NAD_kinase_N"/>
</dbReference>
<dbReference type="OrthoDB" id="3853857at2759"/>
<sequence>MGFALPTLRQHSTMVTMDSSMRMSVPPKEDYHNEGTVRGKIASLTYDTVERSLSIQGDSWHETILDRNVIAVIDGREDGKPGPKNQQILLLSKLPDSHYKFEGVQVTSLPQSFIDANVVSPRFAQMVSYRSISKGGGGSVSSLYVVISIGSGTGEAQEFFDNVVKPAFTASGIHPFSYYVHTTDSNKSIARFISAVILPRANEGVSQTVLLLSGDGGVIDTVNVLLSSTRSRQYVKPVIGLVTMGTGNALANSTGLNSDLTRGLRHFYRGRARPLPTLTAIFSPDSEILLDEGRTAEPVAPPTADAGEMYGAVVCSWALHASLVADSDTAEYRKFGSQRFQMAAKELLSPSDGSAPHVYKGQIILFKLDENGHEIRQALNAQEHGYILATLVSNLEEKLAISPHSKPLDGQLRLVHFGAIPSEEVMKILGLAFQGGAHVDDEAVGYENIEGIRIDFDEPDGRWRRVCVDGKIVRVGQSGWVEVRKNTSVDVLDIVADLEP</sequence>
<dbReference type="InterPro" id="IPR050187">
    <property type="entry name" value="Lipid_Phosphate_FormReg"/>
</dbReference>
<reference evidence="2" key="1">
    <citation type="submission" date="2021-03" db="EMBL/GenBank/DDBJ databases">
        <authorList>
            <person name="Tagirdzhanova G."/>
        </authorList>
    </citation>
    <scope>NUCLEOTIDE SEQUENCE</scope>
</reference>
<dbReference type="GO" id="GO:0046512">
    <property type="term" value="P:sphingosine biosynthetic process"/>
    <property type="evidence" value="ECO:0007669"/>
    <property type="project" value="TreeGrafter"/>
</dbReference>
<protein>
    <recommendedName>
        <fullName evidence="1">DAGKc domain-containing protein</fullName>
    </recommendedName>
</protein>
<evidence type="ECO:0000259" key="1">
    <source>
        <dbReference type="PROSITE" id="PS50146"/>
    </source>
</evidence>
<keyword evidence="3" id="KW-1185">Reference proteome</keyword>
<dbReference type="InterPro" id="IPR001206">
    <property type="entry name" value="Diacylglycerol_kinase_cat_dom"/>
</dbReference>
<dbReference type="Pfam" id="PF00781">
    <property type="entry name" value="DAGK_cat"/>
    <property type="match status" value="1"/>
</dbReference>
<dbReference type="InterPro" id="IPR016064">
    <property type="entry name" value="NAD/diacylglycerol_kinase_sf"/>
</dbReference>
<organism evidence="2 3">
    <name type="scientific">Alectoria fallacina</name>
    <dbReference type="NCBI Taxonomy" id="1903189"/>
    <lineage>
        <taxon>Eukaryota</taxon>
        <taxon>Fungi</taxon>
        <taxon>Dikarya</taxon>
        <taxon>Ascomycota</taxon>
        <taxon>Pezizomycotina</taxon>
        <taxon>Lecanoromycetes</taxon>
        <taxon>OSLEUM clade</taxon>
        <taxon>Lecanoromycetidae</taxon>
        <taxon>Lecanorales</taxon>
        <taxon>Lecanorineae</taxon>
        <taxon>Parmeliaceae</taxon>
        <taxon>Alectoria</taxon>
    </lineage>
</organism>
<dbReference type="Proteomes" id="UP000664203">
    <property type="component" value="Unassembled WGS sequence"/>
</dbReference>
<dbReference type="PANTHER" id="PTHR12358">
    <property type="entry name" value="SPHINGOSINE KINASE"/>
    <property type="match status" value="1"/>
</dbReference>
<dbReference type="GO" id="GO:0001727">
    <property type="term" value="F:lipid kinase activity"/>
    <property type="evidence" value="ECO:0007669"/>
    <property type="project" value="TreeGrafter"/>
</dbReference>
<feature type="domain" description="DAGKc" evidence="1">
    <location>
        <begin position="138"/>
        <end position="286"/>
    </location>
</feature>
<gene>
    <name evidence="2" type="ORF">ALECFALPRED_004568</name>
</gene>
<dbReference type="SUPFAM" id="SSF111331">
    <property type="entry name" value="NAD kinase/diacylglycerol kinase-like"/>
    <property type="match status" value="1"/>
</dbReference>
<dbReference type="PROSITE" id="PS50146">
    <property type="entry name" value="DAGK"/>
    <property type="match status" value="1"/>
</dbReference>
<dbReference type="AlphaFoldDB" id="A0A8H3FT48"/>
<dbReference type="EMBL" id="CAJPDR010000284">
    <property type="protein sequence ID" value="CAF9930286.1"/>
    <property type="molecule type" value="Genomic_DNA"/>
</dbReference>
<accession>A0A8H3FT48</accession>
<proteinExistence type="predicted"/>
<dbReference type="PANTHER" id="PTHR12358:SF108">
    <property type="entry name" value="DAGKC DOMAIN-CONTAINING PROTEIN"/>
    <property type="match status" value="1"/>
</dbReference>
<dbReference type="Gene3D" id="2.60.200.40">
    <property type="match status" value="1"/>
</dbReference>
<name>A0A8H3FT48_9LECA</name>
<evidence type="ECO:0000313" key="3">
    <source>
        <dbReference type="Proteomes" id="UP000664203"/>
    </source>
</evidence>
<dbReference type="GO" id="GO:0005737">
    <property type="term" value="C:cytoplasm"/>
    <property type="evidence" value="ECO:0007669"/>
    <property type="project" value="TreeGrafter"/>
</dbReference>
<dbReference type="GO" id="GO:0016020">
    <property type="term" value="C:membrane"/>
    <property type="evidence" value="ECO:0007669"/>
    <property type="project" value="TreeGrafter"/>
</dbReference>
<dbReference type="Gene3D" id="3.40.50.10330">
    <property type="entry name" value="Probable inorganic polyphosphate/atp-NAD kinase, domain 1"/>
    <property type="match status" value="1"/>
</dbReference>
<comment type="caution">
    <text evidence="2">The sequence shown here is derived from an EMBL/GenBank/DDBJ whole genome shotgun (WGS) entry which is preliminary data.</text>
</comment>